<protein>
    <recommendedName>
        <fullName evidence="3">CRISPR-associated protein Csx10</fullName>
    </recommendedName>
</protein>
<name>A0A0A0C354_9CELL</name>
<dbReference type="AlphaFoldDB" id="A0A0A0C354"/>
<keyword evidence="2" id="KW-1185">Reference proteome</keyword>
<proteinExistence type="predicted"/>
<dbReference type="Proteomes" id="UP000054314">
    <property type="component" value="Unassembled WGS sequence"/>
</dbReference>
<dbReference type="OrthoDB" id="482771at2"/>
<accession>A0A0A0C354</accession>
<evidence type="ECO:0008006" key="3">
    <source>
        <dbReference type="Google" id="ProtNLM"/>
    </source>
</evidence>
<sequence length="618" mass="65143">MTLRPGVALDPRTGLAESHTFRVVERARAGLVLRSTAVVQHPELPWPAELVLLAAARLTEHAGGNRRRGGGRCTVTVPDSPRGMAEVLRLLATAEVPEPPRAPAHGAAARLGDRPQEPLQHVATLHLTCLTPVTAARSRSGNLVTCREEVPGTMLLPILARALGGEATPAITGGRVVVTDATPAAGPWRSLPVPRSIQAPKRSDPGRATTAVNVLVEVAAERLRPLAGHLAPGADGTAVRVGAPLVQQAHAVIDPDLGRPSEDSGGLFVQEAIAEGTELRAEVWAAADVDLDLAILPGRYRVGSSSKDDYGWVEVDVADPAPHPWLGGDPESRVLTVWLTSDLLLRDGSGRPATGLGTVLGALSHSLGTAVDLDEGGHAPAAFTTTRRVDSWSARWGLPRPSLVGLRAGSVLRVRCADVPEASRVSRLQTDGLGERRAEGFGRVLIGSPLLAQTRVAVRPDAGTGGPRSVPRPADLDPDGAQVLELLRTDALRALITEQVAAVTTDAQRRRALLPAGPTRAQLGVLRELARAVLAGDDGAVREWCRKTRDKTRATAHDVTRVEALLLDGSVWAHLDMADPGATPALVREARALLVENLAREESKHMTRATSGQRGGAR</sequence>
<dbReference type="EMBL" id="AXCZ01000003">
    <property type="protein sequence ID" value="KGM14457.1"/>
    <property type="molecule type" value="Genomic_DNA"/>
</dbReference>
<evidence type="ECO:0000313" key="1">
    <source>
        <dbReference type="EMBL" id="KGM14457.1"/>
    </source>
</evidence>
<evidence type="ECO:0000313" key="2">
    <source>
        <dbReference type="Proteomes" id="UP000054314"/>
    </source>
</evidence>
<gene>
    <name evidence="1" type="ORF">N869_11175</name>
</gene>
<reference evidence="1 2" key="1">
    <citation type="submission" date="2013-08" db="EMBL/GenBank/DDBJ databases">
        <title>Genome sequencing of Cellulomonas bogoriensis 69B4.</title>
        <authorList>
            <person name="Chen F."/>
            <person name="Li Y."/>
            <person name="Wang G."/>
        </authorList>
    </citation>
    <scope>NUCLEOTIDE SEQUENCE [LARGE SCALE GENOMIC DNA]</scope>
    <source>
        <strain evidence="1 2">69B4</strain>
    </source>
</reference>
<organism evidence="1 2">
    <name type="scientific">Cellulomonas bogoriensis 69B4 = DSM 16987</name>
    <dbReference type="NCBI Taxonomy" id="1386082"/>
    <lineage>
        <taxon>Bacteria</taxon>
        <taxon>Bacillati</taxon>
        <taxon>Actinomycetota</taxon>
        <taxon>Actinomycetes</taxon>
        <taxon>Micrococcales</taxon>
        <taxon>Cellulomonadaceae</taxon>
        <taxon>Cellulomonas</taxon>
    </lineage>
</organism>
<comment type="caution">
    <text evidence="1">The sequence shown here is derived from an EMBL/GenBank/DDBJ whole genome shotgun (WGS) entry which is preliminary data.</text>
</comment>